<proteinExistence type="predicted"/>
<dbReference type="KEGG" id="cph:Cpha266_0781"/>
<dbReference type="eggNOG" id="ENOG502ZAD1">
    <property type="taxonomic scope" value="Bacteria"/>
</dbReference>
<dbReference type="STRING" id="290317.Cpha266_0781"/>
<sequence>MACLCNTIDTVPKDFIIEQLQQRFAHHPHITREELLGFYRSFEPDIKDSTFAWRIHSLKAKNLLKPIRRGVYIFSAKPQFHPQVEPKLRAIARKLNKQFPVARHCVWSTRWLSEWMIHQPDRFLLLVEVEAVATESVFYFLKDEKYKNVYLNPDENTLERYINEERESIIVKPLITKAPLEKEEKVATPSLEKILVDIFVDRKLFSVFQGSELVQIFNTLNRMYALNITRMTAYAKRRGKMQELIDFMTKNTHVSAIPSK</sequence>
<reference evidence="1 2" key="1">
    <citation type="submission" date="2006-12" db="EMBL/GenBank/DDBJ databases">
        <title>Complete sequence of Chlorobium phaeobacteroides DSM 266.</title>
        <authorList>
            <consortium name="US DOE Joint Genome Institute"/>
            <person name="Copeland A."/>
            <person name="Lucas S."/>
            <person name="Lapidus A."/>
            <person name="Barry K."/>
            <person name="Detter J.C."/>
            <person name="Glavina del Rio T."/>
            <person name="Hammon N."/>
            <person name="Israni S."/>
            <person name="Pitluck S."/>
            <person name="Goltsman E."/>
            <person name="Schmutz J."/>
            <person name="Larimer F."/>
            <person name="Land M."/>
            <person name="Hauser L."/>
            <person name="Mikhailova N."/>
            <person name="Li T."/>
            <person name="Overmann J."/>
            <person name="Bryant D.A."/>
            <person name="Richardson P."/>
        </authorList>
    </citation>
    <scope>NUCLEOTIDE SEQUENCE [LARGE SCALE GENOMIC DNA]</scope>
    <source>
        <strain evidence="1 2">DSM 266</strain>
    </source>
</reference>
<keyword evidence="2" id="KW-1185">Reference proteome</keyword>
<organism evidence="1 2">
    <name type="scientific">Chlorobium phaeobacteroides (strain DSM 266 / SMG 266 / 2430)</name>
    <dbReference type="NCBI Taxonomy" id="290317"/>
    <lineage>
        <taxon>Bacteria</taxon>
        <taxon>Pseudomonadati</taxon>
        <taxon>Chlorobiota</taxon>
        <taxon>Chlorobiia</taxon>
        <taxon>Chlorobiales</taxon>
        <taxon>Chlorobiaceae</taxon>
        <taxon>Chlorobium/Pelodictyon group</taxon>
        <taxon>Chlorobium</taxon>
    </lineage>
</organism>
<dbReference type="InterPro" id="IPR046484">
    <property type="entry name" value="DUF6577"/>
</dbReference>
<dbReference type="Pfam" id="PF20217">
    <property type="entry name" value="DUF6577"/>
    <property type="match status" value="1"/>
</dbReference>
<name>A1BEK6_CHLPD</name>
<accession>A1BEK6</accession>
<evidence type="ECO:0000313" key="1">
    <source>
        <dbReference type="EMBL" id="ABL64833.1"/>
    </source>
</evidence>
<protein>
    <submittedName>
        <fullName evidence="1">Uncharacterized protein</fullName>
    </submittedName>
</protein>
<dbReference type="Proteomes" id="UP000008701">
    <property type="component" value="Chromosome"/>
</dbReference>
<evidence type="ECO:0000313" key="2">
    <source>
        <dbReference type="Proteomes" id="UP000008701"/>
    </source>
</evidence>
<dbReference type="EMBL" id="CP000492">
    <property type="protein sequence ID" value="ABL64833.1"/>
    <property type="molecule type" value="Genomic_DNA"/>
</dbReference>
<gene>
    <name evidence="1" type="ordered locus">Cpha266_0781</name>
</gene>
<dbReference type="OrthoDB" id="594275at2"/>
<dbReference type="HOGENOM" id="CLU_080976_1_0_10"/>
<dbReference type="AlphaFoldDB" id="A1BEK6"/>